<evidence type="ECO:0000313" key="1">
    <source>
        <dbReference type="EMBL" id="SHG92941.1"/>
    </source>
</evidence>
<dbReference type="InterPro" id="IPR018247">
    <property type="entry name" value="EF_Hand_1_Ca_BS"/>
</dbReference>
<accession>A0A1M5NTQ1</accession>
<reference evidence="1 2" key="1">
    <citation type="submission" date="2016-11" db="EMBL/GenBank/DDBJ databases">
        <authorList>
            <person name="Jaros S."/>
            <person name="Januszkiewicz K."/>
            <person name="Wedrychowicz H."/>
        </authorList>
    </citation>
    <scope>NUCLEOTIDE SEQUENCE [LARGE SCALE GENOMIC DNA]</scope>
    <source>
        <strain evidence="1 2">DSM 29431</strain>
    </source>
</reference>
<dbReference type="EMBL" id="FQXC01000001">
    <property type="protein sequence ID" value="SHG92941.1"/>
    <property type="molecule type" value="Genomic_DNA"/>
</dbReference>
<keyword evidence="2" id="KW-1185">Reference proteome</keyword>
<dbReference type="Proteomes" id="UP000184221">
    <property type="component" value="Unassembled WGS sequence"/>
</dbReference>
<dbReference type="AlphaFoldDB" id="A0A1M5NTQ1"/>
<organism evidence="1 2">
    <name type="scientific">Marivita hallyeonensis</name>
    <dbReference type="NCBI Taxonomy" id="996342"/>
    <lineage>
        <taxon>Bacteria</taxon>
        <taxon>Pseudomonadati</taxon>
        <taxon>Pseudomonadota</taxon>
        <taxon>Alphaproteobacteria</taxon>
        <taxon>Rhodobacterales</taxon>
        <taxon>Roseobacteraceae</taxon>
        <taxon>Marivita</taxon>
    </lineage>
</organism>
<evidence type="ECO:0000313" key="2">
    <source>
        <dbReference type="Proteomes" id="UP000184221"/>
    </source>
</evidence>
<dbReference type="Pfam" id="PF06226">
    <property type="entry name" value="DUF1007"/>
    <property type="match status" value="1"/>
</dbReference>
<dbReference type="InterPro" id="IPR010412">
    <property type="entry name" value="DUF1007"/>
</dbReference>
<gene>
    <name evidence="1" type="ORF">SAMN05443551_1043</name>
</gene>
<proteinExistence type="predicted"/>
<dbReference type="RefSeq" id="WP_245818950.1">
    <property type="nucleotide sequence ID" value="NZ_FQXC01000001.1"/>
</dbReference>
<protein>
    <submittedName>
        <fullName evidence="1">ABC-type uncharacterized transport system, substrate-binding protein</fullName>
    </submittedName>
</protein>
<sequence>MAAPLGAHPHIFVDTALRFEVNDANEITGVTVTWTYDDFFTLLILEDYGLDSDGDGNLTEAELDTLFGFDLIEWPEGFEGDLYVYSNSEKIEMPRPRPIGIAVEDGLITATHYRDIPAVPVDGLEVLQYDPTYYVAYDVSQGVSFTDPDCSATVTDPDQQVAQAKIEEEVSGNMEDIFNEMRVGIYFSDRITMTCAQPSN</sequence>
<dbReference type="PROSITE" id="PS00018">
    <property type="entry name" value="EF_HAND_1"/>
    <property type="match status" value="1"/>
</dbReference>
<name>A0A1M5NTQ1_9RHOB</name>
<dbReference type="STRING" id="996342.SAMN05443551_1043"/>